<reference evidence="7 8" key="1">
    <citation type="journal article" date="2018" name="New Phytol.">
        <title>Phylogenomics of Endogonaceae and evolution of mycorrhizas within Mucoromycota.</title>
        <authorList>
            <person name="Chang Y."/>
            <person name="Desiro A."/>
            <person name="Na H."/>
            <person name="Sandor L."/>
            <person name="Lipzen A."/>
            <person name="Clum A."/>
            <person name="Barry K."/>
            <person name="Grigoriev I.V."/>
            <person name="Martin F.M."/>
            <person name="Stajich J.E."/>
            <person name="Smith M.E."/>
            <person name="Bonito G."/>
            <person name="Spatafora J.W."/>
        </authorList>
    </citation>
    <scope>NUCLEOTIDE SEQUENCE [LARGE SCALE GENOMIC DNA]</scope>
    <source>
        <strain evidence="7 8">AD002</strain>
    </source>
</reference>
<evidence type="ECO:0000313" key="8">
    <source>
        <dbReference type="Proteomes" id="UP000274822"/>
    </source>
</evidence>
<gene>
    <name evidence="7" type="ORF">BC938DRAFT_480650</name>
</gene>
<keyword evidence="8" id="KW-1185">Reference proteome</keyword>
<feature type="coiled-coil region" evidence="4">
    <location>
        <begin position="97"/>
        <end position="124"/>
    </location>
</feature>
<evidence type="ECO:0000256" key="2">
    <source>
        <dbReference type="ARBA" id="ARBA00022763"/>
    </source>
</evidence>
<dbReference type="Proteomes" id="UP000274822">
    <property type="component" value="Unassembled WGS sequence"/>
</dbReference>
<dbReference type="Pfam" id="PF08573">
    <property type="entry name" value="SAE2"/>
    <property type="match status" value="1"/>
</dbReference>
<sequence length="221" mass="25284">MFRDVCFGILEDGGVVPPTHPSQHTPANVLPQTLPPRRAPANVILEALINLWNDQTETANDDDDEHAQMVKTFTKALTYYTLHKTMAQLITNQNQDLTYLERRNSELHARIKELKAENVAAKEISSVTTTDQSPKQAELISRVTDRAVNGRDEGKTYKYETPGHKSRSDRCKLHGFDCKSCESHRRRLDLVSRHRRRHTPPTEPPGFWTMGFPTEDKIKQQ</sequence>
<keyword evidence="4" id="KW-0175">Coiled coil</keyword>
<evidence type="ECO:0000256" key="4">
    <source>
        <dbReference type="SAM" id="Coils"/>
    </source>
</evidence>
<evidence type="ECO:0000256" key="1">
    <source>
        <dbReference type="ARBA" id="ARBA00004123"/>
    </source>
</evidence>
<name>A0A433QI01_9FUNG</name>
<comment type="subcellular location">
    <subcellularLocation>
        <location evidence="1">Nucleus</location>
    </subcellularLocation>
</comment>
<feature type="region of interest" description="Disordered" evidence="5">
    <location>
        <begin position="194"/>
        <end position="221"/>
    </location>
</feature>
<protein>
    <recommendedName>
        <fullName evidence="6">DNA endonuclease activator Ctp1 C-terminal domain-containing protein</fullName>
    </recommendedName>
</protein>
<keyword evidence="2" id="KW-0227">DNA damage</keyword>
<dbReference type="EMBL" id="RBNJ01005154">
    <property type="protein sequence ID" value="RUS29450.1"/>
    <property type="molecule type" value="Genomic_DNA"/>
</dbReference>
<organism evidence="7 8">
    <name type="scientific">Jimgerdemannia flammicorona</name>
    <dbReference type="NCBI Taxonomy" id="994334"/>
    <lineage>
        <taxon>Eukaryota</taxon>
        <taxon>Fungi</taxon>
        <taxon>Fungi incertae sedis</taxon>
        <taxon>Mucoromycota</taxon>
        <taxon>Mucoromycotina</taxon>
        <taxon>Endogonomycetes</taxon>
        <taxon>Endogonales</taxon>
        <taxon>Endogonaceae</taxon>
        <taxon>Jimgerdemannia</taxon>
    </lineage>
</organism>
<dbReference type="InterPro" id="IPR013882">
    <property type="entry name" value="Ctp1_C"/>
</dbReference>
<keyword evidence="3" id="KW-0539">Nucleus</keyword>
<proteinExistence type="predicted"/>
<accession>A0A433QI01</accession>
<evidence type="ECO:0000313" key="7">
    <source>
        <dbReference type="EMBL" id="RUS29450.1"/>
    </source>
</evidence>
<dbReference type="AlphaFoldDB" id="A0A433QI01"/>
<evidence type="ECO:0000256" key="3">
    <source>
        <dbReference type="ARBA" id="ARBA00023242"/>
    </source>
</evidence>
<feature type="domain" description="DNA endonuclease activator Ctp1 C-terminal" evidence="6">
    <location>
        <begin position="189"/>
        <end position="214"/>
    </location>
</feature>
<dbReference type="GO" id="GO:0005634">
    <property type="term" value="C:nucleus"/>
    <property type="evidence" value="ECO:0007669"/>
    <property type="project" value="UniProtKB-SubCell"/>
</dbReference>
<evidence type="ECO:0000259" key="6">
    <source>
        <dbReference type="Pfam" id="PF08573"/>
    </source>
</evidence>
<dbReference type="GO" id="GO:0006281">
    <property type="term" value="P:DNA repair"/>
    <property type="evidence" value="ECO:0007669"/>
    <property type="project" value="InterPro"/>
</dbReference>
<evidence type="ECO:0000256" key="5">
    <source>
        <dbReference type="SAM" id="MobiDB-lite"/>
    </source>
</evidence>
<comment type="caution">
    <text evidence="7">The sequence shown here is derived from an EMBL/GenBank/DDBJ whole genome shotgun (WGS) entry which is preliminary data.</text>
</comment>